<evidence type="ECO:0000256" key="1">
    <source>
        <dbReference type="ARBA" id="ARBA00008007"/>
    </source>
</evidence>
<comment type="similarity">
    <text evidence="1">Belongs to the ComF/GntX family.</text>
</comment>
<accession>A0ABN9YRQ1</accession>
<keyword evidence="3" id="KW-0328">Glycosyltransferase</keyword>
<dbReference type="PANTHER" id="PTHR47505:SF1">
    <property type="entry name" value="DNA UTILIZATION PROTEIN YHGH"/>
    <property type="match status" value="1"/>
</dbReference>
<dbReference type="RefSeq" id="WP_338343536.1">
    <property type="nucleotide sequence ID" value="NZ_CAUZLH010000004.1"/>
</dbReference>
<organism evidence="3 4">
    <name type="scientific">Fructobacillus evanidus</name>
    <dbReference type="NCBI Taxonomy" id="3064281"/>
    <lineage>
        <taxon>Bacteria</taxon>
        <taxon>Bacillati</taxon>
        <taxon>Bacillota</taxon>
        <taxon>Bacilli</taxon>
        <taxon>Lactobacillales</taxon>
        <taxon>Lactobacillaceae</taxon>
        <taxon>Fructobacillus</taxon>
    </lineage>
</organism>
<dbReference type="InterPro" id="IPR051910">
    <property type="entry name" value="ComF/GntX_DNA_util-trans"/>
</dbReference>
<keyword evidence="4" id="KW-1185">Reference proteome</keyword>
<dbReference type="InterPro" id="IPR000836">
    <property type="entry name" value="PRTase_dom"/>
</dbReference>
<proteinExistence type="inferred from homology"/>
<gene>
    <name evidence="3" type="ORF">R55214_HHFBAMCI_00732</name>
</gene>
<dbReference type="InterPro" id="IPR029057">
    <property type="entry name" value="PRTase-like"/>
</dbReference>
<evidence type="ECO:0000313" key="3">
    <source>
        <dbReference type="EMBL" id="CAK1239048.1"/>
    </source>
</evidence>
<keyword evidence="3" id="KW-0808">Transferase</keyword>
<dbReference type="GO" id="GO:0016757">
    <property type="term" value="F:glycosyltransferase activity"/>
    <property type="evidence" value="ECO:0007669"/>
    <property type="project" value="UniProtKB-KW"/>
</dbReference>
<feature type="domain" description="Phosphoribosyltransferase" evidence="2">
    <location>
        <begin position="115"/>
        <end position="235"/>
    </location>
</feature>
<reference evidence="3 4" key="1">
    <citation type="submission" date="2023-10" db="EMBL/GenBank/DDBJ databases">
        <authorList>
            <person name="Botero Cardona J."/>
        </authorList>
    </citation>
    <scope>NUCLEOTIDE SEQUENCE [LARGE SCALE GENOMIC DNA]</scope>
    <source>
        <strain evidence="3 4">R-55214</strain>
    </source>
</reference>
<dbReference type="Gene3D" id="3.40.50.2020">
    <property type="match status" value="1"/>
</dbReference>
<evidence type="ECO:0000313" key="4">
    <source>
        <dbReference type="Proteomes" id="UP001314166"/>
    </source>
</evidence>
<comment type="caution">
    <text evidence="3">The sequence shown here is derived from an EMBL/GenBank/DDBJ whole genome shotgun (WGS) entry which is preliminary data.</text>
</comment>
<protein>
    <submittedName>
        <fullName evidence="3">Contains phosphoribosyltransferase domain (ComFC)</fullName>
    </submittedName>
</protein>
<dbReference type="Pfam" id="PF00156">
    <property type="entry name" value="Pribosyltran"/>
    <property type="match status" value="1"/>
</dbReference>
<dbReference type="PANTHER" id="PTHR47505">
    <property type="entry name" value="DNA UTILIZATION PROTEIN YHGH"/>
    <property type="match status" value="1"/>
</dbReference>
<sequence>MNCILCQEDFQPATTMGQLIFNRSQAKQLLCPACLKSFAYLNGSLCSGCGRQLADSIPNENPLLICSDCQLWQNQGYHLLGHQALYAYDEPLKEYMSRYKFMGDYRLATVFQKEMRQLLRRLVKKQQIDLVIPIPVSEERFLQRGFNQVDPWLLRSAKAVLEVVNHNKVDQSSLDRADRLNTPQPFVIAAKKTELVAGKRVLVVDDVYTTGRTLYHAADCLYQAGARFVTSASLAR</sequence>
<dbReference type="SUPFAM" id="SSF53271">
    <property type="entry name" value="PRTase-like"/>
    <property type="match status" value="1"/>
</dbReference>
<dbReference type="Proteomes" id="UP001314166">
    <property type="component" value="Unassembled WGS sequence"/>
</dbReference>
<name>A0ABN9YRQ1_9LACO</name>
<evidence type="ECO:0000259" key="2">
    <source>
        <dbReference type="Pfam" id="PF00156"/>
    </source>
</evidence>
<dbReference type="CDD" id="cd06223">
    <property type="entry name" value="PRTases_typeI"/>
    <property type="match status" value="1"/>
</dbReference>
<dbReference type="EMBL" id="CAUZMB010000003">
    <property type="protein sequence ID" value="CAK1239048.1"/>
    <property type="molecule type" value="Genomic_DNA"/>
</dbReference>